<name>A0AAQ3PEJ4_VIGMU</name>
<gene>
    <name evidence="1" type="ORF">V8G54_003946</name>
</gene>
<dbReference type="EMBL" id="CP144700">
    <property type="protein sequence ID" value="WVZ25402.1"/>
    <property type="molecule type" value="Genomic_DNA"/>
</dbReference>
<keyword evidence="2" id="KW-1185">Reference proteome</keyword>
<evidence type="ECO:0000313" key="1">
    <source>
        <dbReference type="EMBL" id="WVZ25402.1"/>
    </source>
</evidence>
<dbReference type="PANTHER" id="PTHR33544:SF14">
    <property type="entry name" value="PROTEIN, PUTATIVE-RELATED"/>
    <property type="match status" value="1"/>
</dbReference>
<proteinExistence type="predicted"/>
<evidence type="ECO:0000313" key="2">
    <source>
        <dbReference type="Proteomes" id="UP001374535"/>
    </source>
</evidence>
<dbReference type="InterPro" id="IPR040344">
    <property type="entry name" value="At3g17950-like"/>
</dbReference>
<sequence>MYVRRRCGPWSLKCLTFKEGYYYTVNKLASPSISDGTGNWELNFCCPCFELDLYVFLILGINSQNDEMPIGWPFGLGFLNTRLRDVESLPAAPVEPHSMHIPSTSFSSFSSSNLDTESTASFFQDNSVSLGHLIGLRAGEKGRLYFPNSLRIEEREEKTLAKCSTSDDDASKVKEEEMSRGICIPILLEALFKISKSKKSSSN</sequence>
<dbReference type="Proteomes" id="UP001374535">
    <property type="component" value="Chromosome 1"/>
</dbReference>
<dbReference type="PANTHER" id="PTHR33544">
    <property type="entry name" value="DUF4005 DOMAIN-CONTAINING PROTEIN-RELATED"/>
    <property type="match status" value="1"/>
</dbReference>
<protein>
    <submittedName>
        <fullName evidence="1">Uncharacterized protein</fullName>
    </submittedName>
</protein>
<accession>A0AAQ3PEJ4</accession>
<organism evidence="1 2">
    <name type="scientific">Vigna mungo</name>
    <name type="common">Black gram</name>
    <name type="synonym">Phaseolus mungo</name>
    <dbReference type="NCBI Taxonomy" id="3915"/>
    <lineage>
        <taxon>Eukaryota</taxon>
        <taxon>Viridiplantae</taxon>
        <taxon>Streptophyta</taxon>
        <taxon>Embryophyta</taxon>
        <taxon>Tracheophyta</taxon>
        <taxon>Spermatophyta</taxon>
        <taxon>Magnoliopsida</taxon>
        <taxon>eudicotyledons</taxon>
        <taxon>Gunneridae</taxon>
        <taxon>Pentapetalae</taxon>
        <taxon>rosids</taxon>
        <taxon>fabids</taxon>
        <taxon>Fabales</taxon>
        <taxon>Fabaceae</taxon>
        <taxon>Papilionoideae</taxon>
        <taxon>50 kb inversion clade</taxon>
        <taxon>NPAAA clade</taxon>
        <taxon>indigoferoid/millettioid clade</taxon>
        <taxon>Phaseoleae</taxon>
        <taxon>Vigna</taxon>
    </lineage>
</organism>
<reference evidence="1 2" key="1">
    <citation type="journal article" date="2023" name="Life. Sci Alliance">
        <title>Evolutionary insights into 3D genome organization and epigenetic landscape of Vigna mungo.</title>
        <authorList>
            <person name="Junaid A."/>
            <person name="Singh B."/>
            <person name="Bhatia S."/>
        </authorList>
    </citation>
    <scope>NUCLEOTIDE SEQUENCE [LARGE SCALE GENOMIC DNA]</scope>
    <source>
        <strain evidence="1">Urdbean</strain>
    </source>
</reference>
<dbReference type="AlphaFoldDB" id="A0AAQ3PEJ4"/>